<keyword evidence="3" id="KW-1185">Reference proteome</keyword>
<dbReference type="Gene3D" id="1.10.10.10">
    <property type="entry name" value="Winged helix-like DNA-binding domain superfamily/Winged helix DNA-binding domain"/>
    <property type="match status" value="1"/>
</dbReference>
<protein>
    <submittedName>
        <fullName evidence="2">DNA-binding protein</fullName>
    </submittedName>
</protein>
<name>A0A2Z4FJW3_9DELT</name>
<evidence type="ECO:0000313" key="3">
    <source>
        <dbReference type="Proteomes" id="UP000249799"/>
    </source>
</evidence>
<dbReference type="Proteomes" id="UP000249799">
    <property type="component" value="Chromosome"/>
</dbReference>
<dbReference type="InterPro" id="IPR013324">
    <property type="entry name" value="RNA_pol_sigma_r3/r4-like"/>
</dbReference>
<dbReference type="InterPro" id="IPR007630">
    <property type="entry name" value="RNA_pol_sigma70_r4"/>
</dbReference>
<dbReference type="GO" id="GO:0006352">
    <property type="term" value="P:DNA-templated transcription initiation"/>
    <property type="evidence" value="ECO:0007669"/>
    <property type="project" value="InterPro"/>
</dbReference>
<dbReference type="Pfam" id="PF04545">
    <property type="entry name" value="Sigma70_r4"/>
    <property type="match status" value="1"/>
</dbReference>
<evidence type="ECO:0000256" key="1">
    <source>
        <dbReference type="SAM" id="MobiDB-lite"/>
    </source>
</evidence>
<dbReference type="SUPFAM" id="SSF88659">
    <property type="entry name" value="Sigma3 and sigma4 domains of RNA polymerase sigma factors"/>
    <property type="match status" value="1"/>
</dbReference>
<feature type="region of interest" description="Disordered" evidence="1">
    <location>
        <begin position="1"/>
        <end position="35"/>
    </location>
</feature>
<reference evidence="2 3" key="1">
    <citation type="submission" date="2018-06" db="EMBL/GenBank/DDBJ databases">
        <title>Lujinxingia sediminis gen. nov. sp. nov., a new facultative anaerobic member of the class Deltaproteobacteria, and proposal of Lujinxingaceae fam. nov.</title>
        <authorList>
            <person name="Guo L.-Y."/>
            <person name="Li C.-M."/>
            <person name="Wang S."/>
            <person name="Du Z.-J."/>
        </authorList>
    </citation>
    <scope>NUCLEOTIDE SEQUENCE [LARGE SCALE GENOMIC DNA]</scope>
    <source>
        <strain evidence="2 3">FA350</strain>
    </source>
</reference>
<dbReference type="InterPro" id="IPR000943">
    <property type="entry name" value="RNA_pol_sigma70"/>
</dbReference>
<dbReference type="KEGG" id="bsed:DN745_06560"/>
<gene>
    <name evidence="2" type="ORF">DN745_06560</name>
</gene>
<dbReference type="GO" id="GO:0003677">
    <property type="term" value="F:DNA binding"/>
    <property type="evidence" value="ECO:0007669"/>
    <property type="project" value="UniProtKB-KW"/>
</dbReference>
<dbReference type="PROSITE" id="PS00716">
    <property type="entry name" value="SIGMA70_2"/>
    <property type="match status" value="1"/>
</dbReference>
<dbReference type="OrthoDB" id="5509613at2"/>
<evidence type="ECO:0000313" key="2">
    <source>
        <dbReference type="EMBL" id="AWV89016.1"/>
    </source>
</evidence>
<dbReference type="GO" id="GO:0003700">
    <property type="term" value="F:DNA-binding transcription factor activity"/>
    <property type="evidence" value="ECO:0007669"/>
    <property type="project" value="InterPro"/>
</dbReference>
<sequence>MVKKKKRRSTSNTRAARKGLRRSKTISSRRLSSEERQEVELVMDELGHLRPKNREDCRTADRPCPFVSCKHHLYLDVNPRTGSIKLNFPDLEVWELTETCALDVAERGGMTLEEVGELMNLTRERIRQVEAVGLEKLRDSYDD</sequence>
<dbReference type="AlphaFoldDB" id="A0A2Z4FJW3"/>
<feature type="compositionally biased region" description="Basic residues" evidence="1">
    <location>
        <begin position="1"/>
        <end position="24"/>
    </location>
</feature>
<proteinExistence type="predicted"/>
<dbReference type="InterPro" id="IPR036388">
    <property type="entry name" value="WH-like_DNA-bd_sf"/>
</dbReference>
<organism evidence="2 3">
    <name type="scientific">Bradymonas sediminis</name>
    <dbReference type="NCBI Taxonomy" id="1548548"/>
    <lineage>
        <taxon>Bacteria</taxon>
        <taxon>Deltaproteobacteria</taxon>
        <taxon>Bradymonadales</taxon>
        <taxon>Bradymonadaceae</taxon>
        <taxon>Bradymonas</taxon>
    </lineage>
</organism>
<dbReference type="RefSeq" id="WP_111333170.1">
    <property type="nucleotide sequence ID" value="NZ_CP030032.1"/>
</dbReference>
<dbReference type="EMBL" id="CP030032">
    <property type="protein sequence ID" value="AWV89016.1"/>
    <property type="molecule type" value="Genomic_DNA"/>
</dbReference>
<accession>A0A2Z4FJW3</accession>
<keyword evidence="2" id="KW-0238">DNA-binding</keyword>